<dbReference type="PROSITE" id="PS51257">
    <property type="entry name" value="PROKAR_LIPOPROTEIN"/>
    <property type="match status" value="1"/>
</dbReference>
<sequence length="420" mass="44787">MTRGLKRSGRLLAGGLALALVAAGCGFGGDDEGGDDSGDGTTISFLAPSYSDNTKPLWEGIIKDFEAENPDINVDLEIQSWDNINDVVRTKLQSEDTTPDLLNIDAYASFANDDLLYEADDVLSPETADDIEPAFAENASLDGTMYGIPLFASTRALFYNKDLFKQAGIKAPPKTWDELMDASEKVSKLDGVVGGYGMPLGNEEAQAETSIWTFGAGGSWGDTDELTIDTDENVAGVEQMKKMIDAGVTQDDPGATDRTPMLNVFMQGKIGMAEGLPPIVGQIEADYPDLDYGIAPIPTEDGDSVTLGVADHLMAFEKDGSKQDAIRTFLDYFYSSKVYANFVKTEGFIPITKSAGEELSDDPAIKPFLETLSDAKFYPSNNPGWPAAQGAMQQQIGTIGQGADPAEVLGKIAEAAESGS</sequence>
<protein>
    <submittedName>
        <fullName evidence="2">Extracellular solute-binding protein</fullName>
    </submittedName>
</protein>
<organism evidence="2 3">
    <name type="scientific">Solicola gregarius</name>
    <dbReference type="NCBI Taxonomy" id="2908642"/>
    <lineage>
        <taxon>Bacteria</taxon>
        <taxon>Bacillati</taxon>
        <taxon>Actinomycetota</taxon>
        <taxon>Actinomycetes</taxon>
        <taxon>Propionibacteriales</taxon>
        <taxon>Nocardioidaceae</taxon>
        <taxon>Solicola</taxon>
    </lineage>
</organism>
<dbReference type="AlphaFoldDB" id="A0AA46TGJ7"/>
<dbReference type="Proteomes" id="UP001164390">
    <property type="component" value="Chromosome"/>
</dbReference>
<dbReference type="InterPro" id="IPR006059">
    <property type="entry name" value="SBP"/>
</dbReference>
<feature type="chain" id="PRO_5041423456" evidence="1">
    <location>
        <begin position="23"/>
        <end position="420"/>
    </location>
</feature>
<evidence type="ECO:0000313" key="2">
    <source>
        <dbReference type="EMBL" id="UYM04148.1"/>
    </source>
</evidence>
<keyword evidence="3" id="KW-1185">Reference proteome</keyword>
<name>A0AA46TGJ7_9ACTN</name>
<dbReference type="Pfam" id="PF01547">
    <property type="entry name" value="SBP_bac_1"/>
    <property type="match status" value="1"/>
</dbReference>
<dbReference type="RefSeq" id="WP_271632807.1">
    <property type="nucleotide sequence ID" value="NZ_CP094970.1"/>
</dbReference>
<feature type="signal peptide" evidence="1">
    <location>
        <begin position="1"/>
        <end position="22"/>
    </location>
</feature>
<dbReference type="Gene3D" id="3.40.190.10">
    <property type="entry name" value="Periplasmic binding protein-like II"/>
    <property type="match status" value="1"/>
</dbReference>
<keyword evidence="1" id="KW-0732">Signal</keyword>
<dbReference type="PANTHER" id="PTHR43649">
    <property type="entry name" value="ARABINOSE-BINDING PROTEIN-RELATED"/>
    <property type="match status" value="1"/>
</dbReference>
<reference evidence="2" key="1">
    <citation type="submission" date="2022-01" db="EMBL/GenBank/DDBJ databases">
        <title>Nocardioidaceae gen. sp. A5X3R13.</title>
        <authorList>
            <person name="Lopez Marin M.A."/>
            <person name="Uhlik O."/>
        </authorList>
    </citation>
    <scope>NUCLEOTIDE SEQUENCE</scope>
    <source>
        <strain evidence="2">A5X3R13</strain>
    </source>
</reference>
<accession>A0AA46TGJ7</accession>
<evidence type="ECO:0000313" key="3">
    <source>
        <dbReference type="Proteomes" id="UP001164390"/>
    </source>
</evidence>
<dbReference type="SUPFAM" id="SSF53850">
    <property type="entry name" value="Periplasmic binding protein-like II"/>
    <property type="match status" value="1"/>
</dbReference>
<dbReference type="KEGG" id="sgrg:L0C25_16575"/>
<dbReference type="EMBL" id="CP094970">
    <property type="protein sequence ID" value="UYM04148.1"/>
    <property type="molecule type" value="Genomic_DNA"/>
</dbReference>
<dbReference type="PANTHER" id="PTHR43649:SF30">
    <property type="entry name" value="ABC TRANSPORTER SUBSTRATE-BINDING PROTEIN"/>
    <property type="match status" value="1"/>
</dbReference>
<proteinExistence type="predicted"/>
<gene>
    <name evidence="2" type="ORF">L0C25_16575</name>
</gene>
<evidence type="ECO:0000256" key="1">
    <source>
        <dbReference type="SAM" id="SignalP"/>
    </source>
</evidence>
<dbReference type="InterPro" id="IPR050490">
    <property type="entry name" value="Bact_solute-bd_prot1"/>
</dbReference>